<evidence type="ECO:0000313" key="2">
    <source>
        <dbReference type="EMBL" id="MFD2069277.1"/>
    </source>
</evidence>
<protein>
    <submittedName>
        <fullName evidence="2">Two-component regulator propeller domain-containing protein</fullName>
    </submittedName>
</protein>
<proteinExistence type="predicted"/>
<dbReference type="Gene3D" id="2.60.40.4070">
    <property type="match status" value="1"/>
</dbReference>
<accession>A0ABW4X3R9</accession>
<evidence type="ECO:0000313" key="3">
    <source>
        <dbReference type="Proteomes" id="UP001597369"/>
    </source>
</evidence>
<dbReference type="InterPro" id="IPR015943">
    <property type="entry name" value="WD40/YVTN_repeat-like_dom_sf"/>
</dbReference>
<organism evidence="2 3">
    <name type="scientific">Pontibacter silvestris</name>
    <dbReference type="NCBI Taxonomy" id="2305183"/>
    <lineage>
        <taxon>Bacteria</taxon>
        <taxon>Pseudomonadati</taxon>
        <taxon>Bacteroidota</taxon>
        <taxon>Cytophagia</taxon>
        <taxon>Cytophagales</taxon>
        <taxon>Hymenobacteraceae</taxon>
        <taxon>Pontibacter</taxon>
    </lineage>
</organism>
<comment type="caution">
    <text evidence="2">The sequence shown here is derived from an EMBL/GenBank/DDBJ whole genome shotgun (WGS) entry which is preliminary data.</text>
</comment>
<dbReference type="InterPro" id="IPR011110">
    <property type="entry name" value="Reg_prop"/>
</dbReference>
<dbReference type="SUPFAM" id="SSF63829">
    <property type="entry name" value="Calcium-dependent phosphotriesterase"/>
    <property type="match status" value="2"/>
</dbReference>
<dbReference type="Gene3D" id="2.130.10.10">
    <property type="entry name" value="YVTN repeat-like/Quinoprotein amine dehydrogenase"/>
    <property type="match status" value="3"/>
</dbReference>
<evidence type="ECO:0000259" key="1">
    <source>
        <dbReference type="Pfam" id="PF21544"/>
    </source>
</evidence>
<dbReference type="Pfam" id="PF07494">
    <property type="entry name" value="Reg_prop"/>
    <property type="match status" value="1"/>
</dbReference>
<dbReference type="EMBL" id="JBHUHV010000059">
    <property type="protein sequence ID" value="MFD2069277.1"/>
    <property type="molecule type" value="Genomic_DNA"/>
</dbReference>
<reference evidence="3" key="1">
    <citation type="journal article" date="2019" name="Int. J. Syst. Evol. Microbiol.">
        <title>The Global Catalogue of Microorganisms (GCM) 10K type strain sequencing project: providing services to taxonomists for standard genome sequencing and annotation.</title>
        <authorList>
            <consortium name="The Broad Institute Genomics Platform"/>
            <consortium name="The Broad Institute Genome Sequencing Center for Infectious Disease"/>
            <person name="Wu L."/>
            <person name="Ma J."/>
        </authorList>
    </citation>
    <scope>NUCLEOTIDE SEQUENCE [LARGE SCALE GENOMIC DNA]</scope>
    <source>
        <strain evidence="3">JCM 16545</strain>
    </source>
</reference>
<feature type="domain" description="PorZ N-terminal beta-propeller" evidence="1">
    <location>
        <begin position="61"/>
        <end position="218"/>
    </location>
</feature>
<sequence length="778" mass="84050">MQSKHSIWLRPYPNPLLFVAGLGILLCNVCSYGQGNLSLGSWQLHVPYQQGKAVADANELIYTATEQGLFYYDKEFNNTETITKIDGLREQQISSLGYDTSTGTLVIAYQSSSIDLLRGRKITNISGVYRQSISGEKVIHHTYIHNKIAYLACSFGVVVLDLSKQEVKDTYSNLGPNGEQLNVHATAILHDSIYIATDIGVLVANRVQANLKDFHSWHIINEGLPDGAVTGLAAFNERLYATASTEELYKLAAASWDNSNISASLSITSINTSADYLVLATSTGVTLLDKQSRVSSVQHVALQSPQDATVDVQGVIWVADAKQGLVRLNQAGADAAVFAPNGPYAGEAFRLYAANSKLYAFSGGYDESSYQNSGNTNGFYVYSQGEWESYNSQLYPNTNQLPYTEDVVDAAYSPVTKKLYIASYGSGLLAWAGLGKVTLYNGTNSTLSGTSASDKAESVRVSDVAVDTESNVWVVNRNQQYNAPEVHVLKPDETWQSFMLPGLSSNNFEQILIDDYDQKWLSVARTASSQAGIVVWNNKNNFVHNLTEGEGKGGLPSNAVYSMAKDLNGDVWIGTASGVGVFYNPGFIFESQANDAHIPIIDGRPLLNGQVVRSIAVDGANRKWIGTDNGLWLFGRDGDELIHHFTTQNSPLPSDKVLSVAVEHQSGEVFVATAAGIASYRGTATVTEGKAECAVVFPNPVRPNYSGLIGVSGLPNNAQVRITDISGTLVYSTQATGGTIAWDARDYNGKRVKAGVYLVLSADEAGEQSCVTKIAVLE</sequence>
<dbReference type="Proteomes" id="UP001597369">
    <property type="component" value="Unassembled WGS sequence"/>
</dbReference>
<dbReference type="InterPro" id="IPR048954">
    <property type="entry name" value="PorZ_N"/>
</dbReference>
<keyword evidence="3" id="KW-1185">Reference proteome</keyword>
<dbReference type="Pfam" id="PF21544">
    <property type="entry name" value="PorZ_N_b_propeller"/>
    <property type="match status" value="1"/>
</dbReference>
<gene>
    <name evidence="2" type="ORF">ACFSKU_20500</name>
</gene>
<dbReference type="RefSeq" id="WP_229961244.1">
    <property type="nucleotide sequence ID" value="NZ_JAJJWI010000011.1"/>
</dbReference>
<name>A0ABW4X3R9_9BACT</name>
<dbReference type="SUPFAM" id="SSF63825">
    <property type="entry name" value="YWTD domain"/>
    <property type="match status" value="1"/>
</dbReference>